<dbReference type="SMART" id="SM00490">
    <property type="entry name" value="HELICc"/>
    <property type="match status" value="1"/>
</dbReference>
<dbReference type="PROSITE" id="PS51375">
    <property type="entry name" value="PPR"/>
    <property type="match status" value="9"/>
</dbReference>
<dbReference type="InterPro" id="IPR027417">
    <property type="entry name" value="P-loop_NTPase"/>
</dbReference>
<dbReference type="Gene3D" id="3.40.50.300">
    <property type="entry name" value="P-loop containing nucleotide triphosphate hydrolases"/>
    <property type="match status" value="2"/>
</dbReference>
<dbReference type="InterPro" id="IPR011545">
    <property type="entry name" value="DEAD/DEAH_box_helicase_dom"/>
</dbReference>
<evidence type="ECO:0000256" key="10">
    <source>
        <dbReference type="PROSITE-ProRule" id="PRU00708"/>
    </source>
</evidence>
<gene>
    <name evidence="14" type="ORF">BRAPAZ1V2_A08P35270.2</name>
</gene>
<evidence type="ECO:0000259" key="11">
    <source>
        <dbReference type="PROSITE" id="PS51192"/>
    </source>
</evidence>
<dbReference type="Pfam" id="PF12854">
    <property type="entry name" value="PPR_1"/>
    <property type="match status" value="1"/>
</dbReference>
<dbReference type="CDD" id="cd00268">
    <property type="entry name" value="DEADc"/>
    <property type="match status" value="1"/>
</dbReference>
<dbReference type="EMBL" id="LS974624">
    <property type="protein sequence ID" value="CAG7899861.1"/>
    <property type="molecule type" value="Genomic_DNA"/>
</dbReference>
<evidence type="ECO:0000256" key="7">
    <source>
        <dbReference type="ARBA" id="ARBA00022840"/>
    </source>
</evidence>
<feature type="domain" description="Helicase C-terminal" evidence="12">
    <location>
        <begin position="396"/>
        <end position="540"/>
    </location>
</feature>
<dbReference type="InterPro" id="IPR050547">
    <property type="entry name" value="DEAD_box_RNA_helicases"/>
</dbReference>
<feature type="repeat" description="PPR" evidence="10">
    <location>
        <begin position="767"/>
        <end position="801"/>
    </location>
</feature>
<evidence type="ECO:0000256" key="9">
    <source>
        <dbReference type="PROSITE-ProRule" id="PRU00552"/>
    </source>
</evidence>
<feature type="repeat" description="PPR" evidence="10">
    <location>
        <begin position="718"/>
        <end position="748"/>
    </location>
</feature>
<comment type="similarity">
    <text evidence="1">Belongs to the PPR family. P subfamily.</text>
</comment>
<reference evidence="14 15" key="1">
    <citation type="submission" date="2021-07" db="EMBL/GenBank/DDBJ databases">
        <authorList>
            <consortium name="Genoscope - CEA"/>
            <person name="William W."/>
        </authorList>
    </citation>
    <scope>NUCLEOTIDE SEQUENCE [LARGE SCALE GENOMIC DNA]</scope>
</reference>
<dbReference type="PANTHER" id="PTHR47963">
    <property type="entry name" value="DEAD-BOX ATP-DEPENDENT RNA HELICASE 47, MITOCHONDRIAL"/>
    <property type="match status" value="1"/>
</dbReference>
<dbReference type="SUPFAM" id="SSF52540">
    <property type="entry name" value="P-loop containing nucleoside triphosphate hydrolases"/>
    <property type="match status" value="1"/>
</dbReference>
<keyword evidence="5" id="KW-0378">Hydrolase</keyword>
<dbReference type="Gramene" id="A08p35270.2_BraZ1">
    <property type="protein sequence ID" value="A08p35270.2_BraZ1.CDS"/>
    <property type="gene ID" value="A08g35270.2_BraZ1"/>
</dbReference>
<organism evidence="14 15">
    <name type="scientific">Brassica campestris</name>
    <name type="common">Field mustard</name>
    <dbReference type="NCBI Taxonomy" id="3711"/>
    <lineage>
        <taxon>Eukaryota</taxon>
        <taxon>Viridiplantae</taxon>
        <taxon>Streptophyta</taxon>
        <taxon>Embryophyta</taxon>
        <taxon>Tracheophyta</taxon>
        <taxon>Spermatophyta</taxon>
        <taxon>Magnoliopsida</taxon>
        <taxon>eudicotyledons</taxon>
        <taxon>Gunneridae</taxon>
        <taxon>Pentapetalae</taxon>
        <taxon>rosids</taxon>
        <taxon>malvids</taxon>
        <taxon>Brassicales</taxon>
        <taxon>Brassicaceae</taxon>
        <taxon>Brassiceae</taxon>
        <taxon>Brassica</taxon>
    </lineage>
</organism>
<dbReference type="InterPro" id="IPR044742">
    <property type="entry name" value="DEAD/DEAH_RhlB"/>
</dbReference>
<dbReference type="PROSITE" id="PS51192">
    <property type="entry name" value="HELICASE_ATP_BIND_1"/>
    <property type="match status" value="1"/>
</dbReference>
<dbReference type="GO" id="GO:0003724">
    <property type="term" value="F:RNA helicase activity"/>
    <property type="evidence" value="ECO:0007669"/>
    <property type="project" value="UniProtKB-EC"/>
</dbReference>
<protein>
    <recommendedName>
        <fullName evidence="2">RNA helicase</fullName>
        <ecNumber evidence="2">3.6.4.13</ecNumber>
    </recommendedName>
</protein>
<dbReference type="GO" id="GO:0016787">
    <property type="term" value="F:hydrolase activity"/>
    <property type="evidence" value="ECO:0007669"/>
    <property type="project" value="UniProtKB-KW"/>
</dbReference>
<dbReference type="NCBIfam" id="TIGR00756">
    <property type="entry name" value="PPR"/>
    <property type="match status" value="8"/>
</dbReference>
<keyword evidence="7" id="KW-0067">ATP-binding</keyword>
<feature type="repeat" description="PPR" evidence="10">
    <location>
        <begin position="802"/>
        <end position="836"/>
    </location>
</feature>
<sequence>MAMSSVSTRFLVLLQDFSAFRKISWRSAATNYHRQSRLLCHVAKEDGSLTLASLELGNNSPRRSGKSKATKLEGSFVSEMSQQGKVRAATNYKVKVVKEKKPAEIVSPLFSAKSFEELGLPDSLLDSLEREGFSVPTDVQSAAVPAIIKGHDAVIQSYTGSGKTLAYLLPILSEIGPLSGKAKSSEKRAEIQAMIVAPSRELGMQIVREVEKLLGPDHRRMVQQLVGGANRMRQEEALKKNKPAIVVGTPGRIAEISKSGRLHTHGCRFLVLDEVDELLSFNFREDIHRIIEHVGRRAGAGPKGEVDERANRQTILVSATVPFSVIRAAKSWSHEPVLVQANKVTPLDTVQPTAPAISLTPTTSEANGQIQTTIQSLPPALKHYYCISKHQHKVDALRRCVHALDAQSVIAFMNHSKQLKDVVYKLEARGMSCAELHGDLGKLGRSTVLKKFKNGEVRVLVTNELSARGLDVAECDLVVNLELPTDAVHYAHRAGRTGRLGRKGTVVTVCEESQVFIVKKMEKQLGLPFEYCEFVDGELVVTEEDKAIISRLFSAVAKTKQYELVLSLCKQMELQGIAHSIYTLSIVINCFCRRRKLGFAFSVLGKILKLGYEPDTVTFSTLVNGLLSEAEALVDRMVEHGCQPDQFTYGPILNRICNLCKDGNYDEALSLFNEMEREGIKADVITYNSLIGGFCNAGRWDDGAQLLRDMITRNITPNVVTFSALIDCFVKEGKLKEAKELYNEMAKRVVDGMKLFREISLRGLVANTVTYSTLIQGFCEAGKLNVAKELFQEMVSRGVSPSVVTYGILLDGLCDNGELEEALEILEKMQKCKMGIDIGIYNIIIHGMCNARRVDDAWELFSSLLPLKGVKPDVKTYNVMIGGLCKKGSLSEADKLFKKMGEEDETAPSECTYNTLIRAHLGGSGVATSVELIEEMKRCGFSADASTMKMVIDMLADGRLNKRFLDMLS</sequence>
<dbReference type="FunFam" id="1.25.40.10:FF:000294">
    <property type="entry name" value="Pentatricopeptide repeat-containing protein At1g09900"/>
    <property type="match status" value="1"/>
</dbReference>
<keyword evidence="3" id="KW-0677">Repeat</keyword>
<evidence type="ECO:0000313" key="15">
    <source>
        <dbReference type="Proteomes" id="UP000694005"/>
    </source>
</evidence>
<feature type="repeat" description="PPR" evidence="10">
    <location>
        <begin position="645"/>
        <end position="682"/>
    </location>
</feature>
<dbReference type="AlphaFoldDB" id="A0A8D9M661"/>
<dbReference type="Pfam" id="PF01535">
    <property type="entry name" value="PPR"/>
    <property type="match status" value="1"/>
</dbReference>
<dbReference type="InterPro" id="IPR014014">
    <property type="entry name" value="RNA_helicase_DEAD_Q_motif"/>
</dbReference>
<dbReference type="SMART" id="SM00487">
    <property type="entry name" value="DEXDc"/>
    <property type="match status" value="1"/>
</dbReference>
<feature type="repeat" description="PPR" evidence="10">
    <location>
        <begin position="909"/>
        <end position="943"/>
    </location>
</feature>
<dbReference type="Gene3D" id="1.25.40.10">
    <property type="entry name" value="Tetratricopeptide repeat domain"/>
    <property type="match status" value="4"/>
</dbReference>
<comment type="catalytic activity">
    <reaction evidence="8">
        <text>ATP + H2O = ADP + phosphate + H(+)</text>
        <dbReference type="Rhea" id="RHEA:13065"/>
        <dbReference type="ChEBI" id="CHEBI:15377"/>
        <dbReference type="ChEBI" id="CHEBI:15378"/>
        <dbReference type="ChEBI" id="CHEBI:30616"/>
        <dbReference type="ChEBI" id="CHEBI:43474"/>
        <dbReference type="ChEBI" id="CHEBI:456216"/>
        <dbReference type="EC" id="3.6.4.13"/>
    </reaction>
</comment>
<dbReference type="Pfam" id="PF13812">
    <property type="entry name" value="PPR_3"/>
    <property type="match status" value="1"/>
</dbReference>
<evidence type="ECO:0000256" key="6">
    <source>
        <dbReference type="ARBA" id="ARBA00022806"/>
    </source>
</evidence>
<evidence type="ECO:0000256" key="1">
    <source>
        <dbReference type="ARBA" id="ARBA00007626"/>
    </source>
</evidence>
<dbReference type="Pfam" id="PF13041">
    <property type="entry name" value="PPR_2"/>
    <property type="match status" value="3"/>
</dbReference>
<name>A0A8D9M661_BRACM</name>
<feature type="repeat" description="PPR" evidence="10">
    <location>
        <begin position="580"/>
        <end position="614"/>
    </location>
</feature>
<dbReference type="PROSITE" id="PS51194">
    <property type="entry name" value="HELICASE_CTER"/>
    <property type="match status" value="1"/>
</dbReference>
<dbReference type="InterPro" id="IPR002885">
    <property type="entry name" value="PPR_rpt"/>
</dbReference>
<evidence type="ECO:0000259" key="13">
    <source>
        <dbReference type="PROSITE" id="PS51195"/>
    </source>
</evidence>
<dbReference type="EC" id="3.6.4.13" evidence="2"/>
<evidence type="ECO:0000313" key="14">
    <source>
        <dbReference type="EMBL" id="CAG7899861.1"/>
    </source>
</evidence>
<proteinExistence type="inferred from homology"/>
<dbReference type="PROSITE" id="PS51195">
    <property type="entry name" value="Q_MOTIF"/>
    <property type="match status" value="1"/>
</dbReference>
<dbReference type="GO" id="GO:0003676">
    <property type="term" value="F:nucleic acid binding"/>
    <property type="evidence" value="ECO:0007669"/>
    <property type="project" value="InterPro"/>
</dbReference>
<dbReference type="Proteomes" id="UP000694005">
    <property type="component" value="Chromosome A08"/>
</dbReference>
<evidence type="ECO:0000256" key="8">
    <source>
        <dbReference type="ARBA" id="ARBA00047984"/>
    </source>
</evidence>
<dbReference type="Pfam" id="PF00270">
    <property type="entry name" value="DEAD"/>
    <property type="match status" value="1"/>
</dbReference>
<feature type="domain" description="DEAD-box RNA helicase Q" evidence="13">
    <location>
        <begin position="113"/>
        <end position="141"/>
    </location>
</feature>
<evidence type="ECO:0000256" key="2">
    <source>
        <dbReference type="ARBA" id="ARBA00012552"/>
    </source>
</evidence>
<feature type="short sequence motif" description="Q motif" evidence="9">
    <location>
        <begin position="113"/>
        <end position="141"/>
    </location>
</feature>
<dbReference type="InterPro" id="IPR014001">
    <property type="entry name" value="Helicase_ATP-bd"/>
</dbReference>
<dbReference type="InterPro" id="IPR001650">
    <property type="entry name" value="Helicase_C-like"/>
</dbReference>
<feature type="domain" description="Helicase ATP-binding" evidence="11">
    <location>
        <begin position="144"/>
        <end position="339"/>
    </location>
</feature>
<dbReference type="Pfam" id="PF00271">
    <property type="entry name" value="Helicase_C"/>
    <property type="match status" value="1"/>
</dbReference>
<accession>A0A8D9M661</accession>
<evidence type="ECO:0000256" key="5">
    <source>
        <dbReference type="ARBA" id="ARBA00022801"/>
    </source>
</evidence>
<evidence type="ECO:0000256" key="3">
    <source>
        <dbReference type="ARBA" id="ARBA00022737"/>
    </source>
</evidence>
<keyword evidence="4" id="KW-0547">Nucleotide-binding</keyword>
<dbReference type="PANTHER" id="PTHR47963:SF3">
    <property type="entry name" value="DEAD-BOX ATP-DEPENDENT RNA HELICASE 47, MITOCHONDRIAL"/>
    <property type="match status" value="1"/>
</dbReference>
<feature type="repeat" description="PPR" evidence="10">
    <location>
        <begin position="683"/>
        <end position="717"/>
    </location>
</feature>
<feature type="repeat" description="PPR" evidence="10">
    <location>
        <begin position="837"/>
        <end position="872"/>
    </location>
</feature>
<evidence type="ECO:0000256" key="4">
    <source>
        <dbReference type="ARBA" id="ARBA00022741"/>
    </source>
</evidence>
<dbReference type="CDD" id="cd18787">
    <property type="entry name" value="SF2_C_DEAD"/>
    <property type="match status" value="1"/>
</dbReference>
<feature type="repeat" description="PPR" evidence="10">
    <location>
        <begin position="873"/>
        <end position="907"/>
    </location>
</feature>
<dbReference type="InterPro" id="IPR011990">
    <property type="entry name" value="TPR-like_helical_dom_sf"/>
</dbReference>
<keyword evidence="6" id="KW-0347">Helicase</keyword>
<dbReference type="GO" id="GO:0005524">
    <property type="term" value="F:ATP binding"/>
    <property type="evidence" value="ECO:0007669"/>
    <property type="project" value="UniProtKB-KW"/>
</dbReference>
<evidence type="ECO:0000259" key="12">
    <source>
        <dbReference type="PROSITE" id="PS51194"/>
    </source>
</evidence>